<feature type="transmembrane region" description="Helical" evidence="7">
    <location>
        <begin position="228"/>
        <end position="246"/>
    </location>
</feature>
<accession>A0A5Q2FEH0</accession>
<dbReference type="PANTHER" id="PTHR33508:SF1">
    <property type="entry name" value="UPF0056 MEMBRANE PROTEIN YHCE"/>
    <property type="match status" value="1"/>
</dbReference>
<evidence type="ECO:0000256" key="4">
    <source>
        <dbReference type="ARBA" id="ARBA00022692"/>
    </source>
</evidence>
<feature type="compositionally biased region" description="Basic and acidic residues" evidence="8">
    <location>
        <begin position="100"/>
        <end position="109"/>
    </location>
</feature>
<name>A0A5Q2FEH0_9ACTN</name>
<keyword evidence="3" id="KW-1003">Cell membrane</keyword>
<protein>
    <recommendedName>
        <fullName evidence="7">UPF0056 membrane protein</fullName>
    </recommendedName>
</protein>
<evidence type="ECO:0000256" key="3">
    <source>
        <dbReference type="ARBA" id="ARBA00022475"/>
    </source>
</evidence>
<dbReference type="AlphaFoldDB" id="A0A5Q2FEH0"/>
<gene>
    <name evidence="9" type="ORF">Rai3103_02015</name>
</gene>
<keyword evidence="6 7" id="KW-0472">Membrane</keyword>
<dbReference type="KEGG" id="rain:Rai3103_02015"/>
<dbReference type="InterPro" id="IPR002771">
    <property type="entry name" value="Multi_antbiot-R_MarC"/>
</dbReference>
<organism evidence="9 10">
    <name type="scientific">Raineyella fluvialis</name>
    <dbReference type="NCBI Taxonomy" id="2662261"/>
    <lineage>
        <taxon>Bacteria</taxon>
        <taxon>Bacillati</taxon>
        <taxon>Actinomycetota</taxon>
        <taxon>Actinomycetes</taxon>
        <taxon>Propionibacteriales</taxon>
        <taxon>Propionibacteriaceae</taxon>
        <taxon>Raineyella</taxon>
    </lineage>
</organism>
<evidence type="ECO:0000256" key="2">
    <source>
        <dbReference type="ARBA" id="ARBA00009784"/>
    </source>
</evidence>
<reference evidence="9 10" key="1">
    <citation type="submission" date="2019-10" db="EMBL/GenBank/DDBJ databases">
        <title>Genomic analysis of Raineyella sp. CBA3103.</title>
        <authorList>
            <person name="Roh S.W."/>
        </authorList>
    </citation>
    <scope>NUCLEOTIDE SEQUENCE [LARGE SCALE GENOMIC DNA]</scope>
    <source>
        <strain evidence="9 10">CBA3103</strain>
    </source>
</reference>
<dbReference type="RefSeq" id="WP_153571185.1">
    <property type="nucleotide sequence ID" value="NZ_CP045725.1"/>
</dbReference>
<evidence type="ECO:0000313" key="9">
    <source>
        <dbReference type="EMBL" id="QGF22656.1"/>
    </source>
</evidence>
<evidence type="ECO:0000256" key="5">
    <source>
        <dbReference type="ARBA" id="ARBA00022989"/>
    </source>
</evidence>
<feature type="compositionally biased region" description="Low complexity" evidence="8">
    <location>
        <begin position="112"/>
        <end position="145"/>
    </location>
</feature>
<comment type="subcellular location">
    <subcellularLocation>
        <location evidence="1 7">Cell membrane</location>
        <topology evidence="1 7">Multi-pass membrane protein</topology>
    </subcellularLocation>
</comment>
<feature type="transmembrane region" description="Helical" evidence="7">
    <location>
        <begin position="12"/>
        <end position="33"/>
    </location>
</feature>
<dbReference type="EMBL" id="CP045725">
    <property type="protein sequence ID" value="QGF22656.1"/>
    <property type="molecule type" value="Genomic_DNA"/>
</dbReference>
<keyword evidence="10" id="KW-1185">Reference proteome</keyword>
<evidence type="ECO:0000256" key="1">
    <source>
        <dbReference type="ARBA" id="ARBA00004651"/>
    </source>
</evidence>
<dbReference type="Pfam" id="PF01914">
    <property type="entry name" value="MarC"/>
    <property type="match status" value="2"/>
</dbReference>
<proteinExistence type="inferred from homology"/>
<evidence type="ECO:0000313" key="10">
    <source>
        <dbReference type="Proteomes" id="UP000386847"/>
    </source>
</evidence>
<dbReference type="Proteomes" id="UP000386847">
    <property type="component" value="Chromosome"/>
</dbReference>
<feature type="transmembrane region" description="Helical" evidence="7">
    <location>
        <begin position="156"/>
        <end position="177"/>
    </location>
</feature>
<keyword evidence="4 7" id="KW-0812">Transmembrane</keyword>
<comment type="caution">
    <text evidence="7">Lacks conserved residue(s) required for the propagation of feature annotation.</text>
</comment>
<feature type="transmembrane region" description="Helical" evidence="7">
    <location>
        <begin position="45"/>
        <end position="68"/>
    </location>
</feature>
<evidence type="ECO:0000256" key="8">
    <source>
        <dbReference type="SAM" id="MobiDB-lite"/>
    </source>
</evidence>
<keyword evidence="5 7" id="KW-1133">Transmembrane helix</keyword>
<comment type="similarity">
    <text evidence="2 7">Belongs to the UPF0056 (MarC) family.</text>
</comment>
<sequence>MDVTLFVKALGGFFAIMNPFVALPMFLALTAADSPSQQRRTGVRVVLYSLVMSAVVMAAGSAILSFFGITVNDFRVAGGIVLMTISLGMLHGGSSAHEGSNSEKAEMRSRRPSAMAAAHSATGTPSTSGTATAGSDGTTAADASGQTTEGDADISFYPLTFPMMLGPGTITSIIVFTGQAGGIGGMVSVAVALLVVLAALFVVLWFAPAIGRRMSETLRTVMTRLMGMILAAISVAMIIAGLQQLIPALR</sequence>
<evidence type="ECO:0000256" key="7">
    <source>
        <dbReference type="RuleBase" id="RU362048"/>
    </source>
</evidence>
<dbReference type="PANTHER" id="PTHR33508">
    <property type="entry name" value="UPF0056 MEMBRANE PROTEIN YHCE"/>
    <property type="match status" value="1"/>
</dbReference>
<feature type="region of interest" description="Disordered" evidence="8">
    <location>
        <begin position="93"/>
        <end position="148"/>
    </location>
</feature>
<dbReference type="GO" id="GO:0005886">
    <property type="term" value="C:plasma membrane"/>
    <property type="evidence" value="ECO:0007669"/>
    <property type="project" value="UniProtKB-SubCell"/>
</dbReference>
<evidence type="ECO:0000256" key="6">
    <source>
        <dbReference type="ARBA" id="ARBA00023136"/>
    </source>
</evidence>
<feature type="transmembrane region" description="Helical" evidence="7">
    <location>
        <begin position="183"/>
        <end position="207"/>
    </location>
</feature>